<gene>
    <name evidence="4" type="ORF">ACFOW7_07395</name>
</gene>
<feature type="transmembrane region" description="Helical" evidence="2">
    <location>
        <begin position="43"/>
        <end position="63"/>
    </location>
</feature>
<dbReference type="SMART" id="SM00244">
    <property type="entry name" value="PHB"/>
    <property type="match status" value="1"/>
</dbReference>
<evidence type="ECO:0000256" key="2">
    <source>
        <dbReference type="SAM" id="Phobius"/>
    </source>
</evidence>
<dbReference type="RefSeq" id="WP_378162667.1">
    <property type="nucleotide sequence ID" value="NZ_JBHSBU010000001.1"/>
</dbReference>
<organism evidence="4 5">
    <name type="scientific">Chitinimonas lacunae</name>
    <dbReference type="NCBI Taxonomy" id="1963018"/>
    <lineage>
        <taxon>Bacteria</taxon>
        <taxon>Pseudomonadati</taxon>
        <taxon>Pseudomonadota</taxon>
        <taxon>Betaproteobacteria</taxon>
        <taxon>Neisseriales</taxon>
        <taxon>Chitinibacteraceae</taxon>
        <taxon>Chitinimonas</taxon>
    </lineage>
</organism>
<evidence type="ECO:0000313" key="4">
    <source>
        <dbReference type="EMBL" id="MFC4159181.1"/>
    </source>
</evidence>
<dbReference type="Proteomes" id="UP001595791">
    <property type="component" value="Unassembled WGS sequence"/>
</dbReference>
<keyword evidence="2" id="KW-0812">Transmembrane</keyword>
<dbReference type="InterPro" id="IPR036013">
    <property type="entry name" value="Band_7/SPFH_dom_sf"/>
</dbReference>
<sequence>MQTPTPEISYTSHNGYLALLSSLLVPLLVTGAVLLLAGTDGLLIAPVLFGISLLIGGGGLYMLQPNQAAVLTLFGDYRGTDRSQGLRWANPFLIKNKISLRARNFVCDKLKVNDKRGNPIEIAAAVVWRVNDTAQATFGVDDYEQYVHLQSETALRQLASCYAYDHLDEDEQSRELTLRNGGEALAQLLRRELEQRLQPAGVTIEDAKLTHLAYALEIAGAMLRRQQAEAVLAARRKIVEGAVGMVEAALHGLSEKGLLELDDERRAAMVTNLLVVLVSEKDATPVINSGTLYN</sequence>
<dbReference type="PANTHER" id="PTHR43446:SF1">
    <property type="entry name" value="BAND 7 DOMAIN-CONTAINING PROTEIN"/>
    <property type="match status" value="1"/>
</dbReference>
<keyword evidence="2" id="KW-1133">Transmembrane helix</keyword>
<reference evidence="5" key="1">
    <citation type="journal article" date="2019" name="Int. J. Syst. Evol. Microbiol.">
        <title>The Global Catalogue of Microorganisms (GCM) 10K type strain sequencing project: providing services to taxonomists for standard genome sequencing and annotation.</title>
        <authorList>
            <consortium name="The Broad Institute Genomics Platform"/>
            <consortium name="The Broad Institute Genome Sequencing Center for Infectious Disease"/>
            <person name="Wu L."/>
            <person name="Ma J."/>
        </authorList>
    </citation>
    <scope>NUCLEOTIDE SEQUENCE [LARGE SCALE GENOMIC DNA]</scope>
    <source>
        <strain evidence="5">LMG 29894</strain>
    </source>
</reference>
<dbReference type="EMBL" id="JBHSBU010000001">
    <property type="protein sequence ID" value="MFC4159181.1"/>
    <property type="molecule type" value="Genomic_DNA"/>
</dbReference>
<dbReference type="CDD" id="cd03402">
    <property type="entry name" value="SPFH_like_u2"/>
    <property type="match status" value="1"/>
</dbReference>
<dbReference type="SUPFAM" id="SSF117892">
    <property type="entry name" value="Band 7/SPFH domain"/>
    <property type="match status" value="1"/>
</dbReference>
<evidence type="ECO:0000256" key="1">
    <source>
        <dbReference type="ARBA" id="ARBA00004167"/>
    </source>
</evidence>
<keyword evidence="5" id="KW-1185">Reference proteome</keyword>
<feature type="transmembrane region" description="Helical" evidence="2">
    <location>
        <begin position="16"/>
        <end position="36"/>
    </location>
</feature>
<evidence type="ECO:0000313" key="5">
    <source>
        <dbReference type="Proteomes" id="UP001595791"/>
    </source>
</evidence>
<proteinExistence type="predicted"/>
<name>A0ABV8MQN9_9NEIS</name>
<keyword evidence="2" id="KW-0472">Membrane</keyword>
<dbReference type="Gene3D" id="3.30.479.30">
    <property type="entry name" value="Band 7 domain"/>
    <property type="match status" value="1"/>
</dbReference>
<comment type="subcellular location">
    <subcellularLocation>
        <location evidence="1">Membrane</location>
        <topology evidence="1">Single-pass membrane protein</topology>
    </subcellularLocation>
</comment>
<comment type="caution">
    <text evidence="4">The sequence shown here is derived from an EMBL/GenBank/DDBJ whole genome shotgun (WGS) entry which is preliminary data.</text>
</comment>
<feature type="domain" description="Band 7" evidence="3">
    <location>
        <begin position="58"/>
        <end position="230"/>
    </location>
</feature>
<evidence type="ECO:0000259" key="3">
    <source>
        <dbReference type="SMART" id="SM00244"/>
    </source>
</evidence>
<accession>A0ABV8MQN9</accession>
<dbReference type="PANTHER" id="PTHR43446">
    <property type="entry name" value="MEMBRANE PROTEIN-RELATED"/>
    <property type="match status" value="1"/>
</dbReference>
<protein>
    <submittedName>
        <fullName evidence="4">SPFH domain-containing protein</fullName>
    </submittedName>
</protein>
<dbReference type="Pfam" id="PF01145">
    <property type="entry name" value="Band_7"/>
    <property type="match status" value="1"/>
</dbReference>
<dbReference type="InterPro" id="IPR001107">
    <property type="entry name" value="Band_7"/>
</dbReference>